<feature type="compositionally biased region" description="Polar residues" evidence="1">
    <location>
        <begin position="1"/>
        <end position="15"/>
    </location>
</feature>
<feature type="compositionally biased region" description="Basic and acidic residues" evidence="1">
    <location>
        <begin position="75"/>
        <end position="91"/>
    </location>
</feature>
<evidence type="ECO:0000313" key="3">
    <source>
        <dbReference type="Proteomes" id="UP001281761"/>
    </source>
</evidence>
<feature type="region of interest" description="Disordered" evidence="1">
    <location>
        <begin position="1"/>
        <end position="120"/>
    </location>
</feature>
<organism evidence="2 3">
    <name type="scientific">Blattamonas nauphoetae</name>
    <dbReference type="NCBI Taxonomy" id="2049346"/>
    <lineage>
        <taxon>Eukaryota</taxon>
        <taxon>Metamonada</taxon>
        <taxon>Preaxostyla</taxon>
        <taxon>Oxymonadida</taxon>
        <taxon>Blattamonas</taxon>
    </lineage>
</organism>
<protein>
    <submittedName>
        <fullName evidence="2">Uncharacterized protein</fullName>
    </submittedName>
</protein>
<comment type="caution">
    <text evidence="2">The sequence shown here is derived from an EMBL/GenBank/DDBJ whole genome shotgun (WGS) entry which is preliminary data.</text>
</comment>
<accession>A0ABQ9XCB9</accession>
<name>A0ABQ9XCB9_9EUKA</name>
<proteinExistence type="predicted"/>
<gene>
    <name evidence="2" type="ORF">BLNAU_16228</name>
</gene>
<reference evidence="2 3" key="1">
    <citation type="journal article" date="2022" name="bioRxiv">
        <title>Genomics of Preaxostyla Flagellates Illuminates Evolutionary Transitions and the Path Towards Mitochondrial Loss.</title>
        <authorList>
            <person name="Novak L.V.F."/>
            <person name="Treitli S.C."/>
            <person name="Pyrih J."/>
            <person name="Halakuc P."/>
            <person name="Pipaliya S.V."/>
            <person name="Vacek V."/>
            <person name="Brzon O."/>
            <person name="Soukal P."/>
            <person name="Eme L."/>
            <person name="Dacks J.B."/>
            <person name="Karnkowska A."/>
            <person name="Elias M."/>
            <person name="Hampl V."/>
        </authorList>
    </citation>
    <scope>NUCLEOTIDE SEQUENCE [LARGE SCALE GENOMIC DNA]</scope>
    <source>
        <strain evidence="2">NAU3</strain>
        <tissue evidence="2">Gut</tissue>
    </source>
</reference>
<evidence type="ECO:0000313" key="2">
    <source>
        <dbReference type="EMBL" id="KAK2948885.1"/>
    </source>
</evidence>
<dbReference type="EMBL" id="JARBJD010000167">
    <property type="protein sequence ID" value="KAK2948885.1"/>
    <property type="molecule type" value="Genomic_DNA"/>
</dbReference>
<evidence type="ECO:0000256" key="1">
    <source>
        <dbReference type="SAM" id="MobiDB-lite"/>
    </source>
</evidence>
<dbReference type="Proteomes" id="UP001281761">
    <property type="component" value="Unassembled WGS sequence"/>
</dbReference>
<keyword evidence="3" id="KW-1185">Reference proteome</keyword>
<feature type="compositionally biased region" description="Basic and acidic residues" evidence="1">
    <location>
        <begin position="31"/>
        <end position="45"/>
    </location>
</feature>
<sequence length="129" mass="13945">MSSDNRNNPSSTIVRDTSEGKGTETFGASRRNAERSSSDGVERKGLSIATRSVALRSTEQTERGVGVAGSVGKGPRKEQKVREPAHADRQPLLRPALESLSSSHRHTGTTLWKGTMEGMNTIAMRNNQP</sequence>